<accession>A0A0J7L6W7</accession>
<evidence type="ECO:0000313" key="2">
    <source>
        <dbReference type="EMBL" id="KMQ98318.1"/>
    </source>
</evidence>
<sequence length="64" mass="7035">MIGNGRRGAGERDRDLEEDDELESREERSSESGGGGGGFGGWRSHLLGGITQRVKSWYWGARPL</sequence>
<dbReference type="EMBL" id="LBMM01000447">
    <property type="protein sequence ID" value="KMQ98318.1"/>
    <property type="molecule type" value="Genomic_DNA"/>
</dbReference>
<name>A0A0J7L6W7_LASNI</name>
<keyword evidence="3" id="KW-1185">Reference proteome</keyword>
<protein>
    <submittedName>
        <fullName evidence="2">Whirlin-like isoform x3 protein</fullName>
    </submittedName>
</protein>
<organism evidence="2 3">
    <name type="scientific">Lasius niger</name>
    <name type="common">Black garden ant</name>
    <dbReference type="NCBI Taxonomy" id="67767"/>
    <lineage>
        <taxon>Eukaryota</taxon>
        <taxon>Metazoa</taxon>
        <taxon>Ecdysozoa</taxon>
        <taxon>Arthropoda</taxon>
        <taxon>Hexapoda</taxon>
        <taxon>Insecta</taxon>
        <taxon>Pterygota</taxon>
        <taxon>Neoptera</taxon>
        <taxon>Endopterygota</taxon>
        <taxon>Hymenoptera</taxon>
        <taxon>Apocrita</taxon>
        <taxon>Aculeata</taxon>
        <taxon>Formicoidea</taxon>
        <taxon>Formicidae</taxon>
        <taxon>Formicinae</taxon>
        <taxon>Lasius</taxon>
        <taxon>Lasius</taxon>
    </lineage>
</organism>
<feature type="non-terminal residue" evidence="2">
    <location>
        <position position="64"/>
    </location>
</feature>
<feature type="region of interest" description="Disordered" evidence="1">
    <location>
        <begin position="1"/>
        <end position="43"/>
    </location>
</feature>
<evidence type="ECO:0000256" key="1">
    <source>
        <dbReference type="SAM" id="MobiDB-lite"/>
    </source>
</evidence>
<dbReference type="PaxDb" id="67767-A0A0J7L6W7"/>
<dbReference type="Proteomes" id="UP000036403">
    <property type="component" value="Unassembled WGS sequence"/>
</dbReference>
<comment type="caution">
    <text evidence="2">The sequence shown here is derived from an EMBL/GenBank/DDBJ whole genome shotgun (WGS) entry which is preliminary data.</text>
</comment>
<reference evidence="2 3" key="1">
    <citation type="submission" date="2015-04" db="EMBL/GenBank/DDBJ databases">
        <title>Lasius niger genome sequencing.</title>
        <authorList>
            <person name="Konorov E.A."/>
            <person name="Nikitin M.A."/>
            <person name="Kirill M.V."/>
            <person name="Chang P."/>
        </authorList>
    </citation>
    <scope>NUCLEOTIDE SEQUENCE [LARGE SCALE GENOMIC DNA]</scope>
    <source>
        <tissue evidence="2">Whole</tissue>
    </source>
</reference>
<proteinExistence type="predicted"/>
<gene>
    <name evidence="2" type="ORF">RF55_1316</name>
</gene>
<evidence type="ECO:0000313" key="3">
    <source>
        <dbReference type="Proteomes" id="UP000036403"/>
    </source>
</evidence>
<dbReference type="AlphaFoldDB" id="A0A0J7L6W7"/>
<feature type="compositionally biased region" description="Gly residues" evidence="1">
    <location>
        <begin position="32"/>
        <end position="41"/>
    </location>
</feature>